<dbReference type="GO" id="GO:0005886">
    <property type="term" value="C:plasma membrane"/>
    <property type="evidence" value="ECO:0007669"/>
    <property type="project" value="TreeGrafter"/>
</dbReference>
<dbReference type="Proteomes" id="UP000032142">
    <property type="component" value="Unassembled WGS sequence"/>
</dbReference>
<keyword evidence="1" id="KW-0812">Transmembrane</keyword>
<feature type="transmembrane region" description="Helical" evidence="1">
    <location>
        <begin position="29"/>
        <end position="53"/>
    </location>
</feature>
<keyword evidence="1" id="KW-1133">Transmembrane helix</keyword>
<evidence type="ECO:0000313" key="3">
    <source>
        <dbReference type="Proteomes" id="UP000032142"/>
    </source>
</evidence>
<keyword evidence="1" id="KW-0472">Membrane</keyword>
<dbReference type="PANTHER" id="PTHR12741">
    <property type="entry name" value="LYST-INTERACTING PROTEIN LIP5 DOPAMINE RESPONSIVE PROTEIN DRG-1"/>
    <property type="match status" value="1"/>
</dbReference>
<reference evidence="3" key="1">
    <citation type="submission" date="2014-09" db="EMBL/GenBank/DDBJ databases">
        <authorList>
            <person name="Mudge J."/>
            <person name="Ramaraj T."/>
            <person name="Lindquist I.E."/>
            <person name="Bharti A.K."/>
            <person name="Sundararajan A."/>
            <person name="Cameron C.T."/>
            <person name="Woodward J.E."/>
            <person name="May G.D."/>
            <person name="Brubaker C."/>
            <person name="Broadhvest J."/>
            <person name="Wilkins T.A."/>
        </authorList>
    </citation>
    <scope>NUCLEOTIDE SEQUENCE</scope>
    <source>
        <strain evidence="3">cv. AKA8401</strain>
    </source>
</reference>
<dbReference type="GO" id="GO:0003843">
    <property type="term" value="F:1,3-beta-D-glucan synthase activity"/>
    <property type="evidence" value="ECO:0007669"/>
    <property type="project" value="TreeGrafter"/>
</dbReference>
<evidence type="ECO:0000313" key="2">
    <source>
        <dbReference type="EMBL" id="KHG15029.1"/>
    </source>
</evidence>
<name>A0A0B0NT80_GOSAR</name>
<dbReference type="PANTHER" id="PTHR12741:SF51">
    <property type="entry name" value="1,3-BETA-GLUCAN SYNTHASE"/>
    <property type="match status" value="1"/>
</dbReference>
<dbReference type="EMBL" id="KN402839">
    <property type="protein sequence ID" value="KHG15029.1"/>
    <property type="molecule type" value="Genomic_DNA"/>
</dbReference>
<feature type="transmembrane region" description="Helical" evidence="1">
    <location>
        <begin position="65"/>
        <end position="83"/>
    </location>
</feature>
<feature type="transmembrane region" description="Helical" evidence="1">
    <location>
        <begin position="109"/>
        <end position="130"/>
    </location>
</feature>
<dbReference type="AlphaFoldDB" id="A0A0B0NT80"/>
<proteinExistence type="predicted"/>
<gene>
    <name evidence="2" type="ORF">F383_04123</name>
</gene>
<sequence>MALQAMIIVAWTQSGSTSANNEVVLRRVLSIFITYAILSFLRAILDVILSIRAWRNSDLTQPLRYLLKLVVAAIWAVVLPVGYSTSVKNPTGPLKFLNHWARDSHNQSLYNYILVLYMIPDLLAITLFLLPRLREKMELSDWPVINIVMWWAQVHNILDIGAKCQASIQLLCGVGTFIPQSGSIILLLACIATSH</sequence>
<evidence type="ECO:0000256" key="1">
    <source>
        <dbReference type="SAM" id="Phobius"/>
    </source>
</evidence>
<accession>A0A0B0NT80</accession>
<protein>
    <submittedName>
        <fullName evidence="2">Putative callose synthase 6-like protein</fullName>
    </submittedName>
</protein>
<organism evidence="2 3">
    <name type="scientific">Gossypium arboreum</name>
    <name type="common">Tree cotton</name>
    <name type="synonym">Gossypium nanking</name>
    <dbReference type="NCBI Taxonomy" id="29729"/>
    <lineage>
        <taxon>Eukaryota</taxon>
        <taxon>Viridiplantae</taxon>
        <taxon>Streptophyta</taxon>
        <taxon>Embryophyta</taxon>
        <taxon>Tracheophyta</taxon>
        <taxon>Spermatophyta</taxon>
        <taxon>Magnoliopsida</taxon>
        <taxon>eudicotyledons</taxon>
        <taxon>Gunneridae</taxon>
        <taxon>Pentapetalae</taxon>
        <taxon>rosids</taxon>
        <taxon>malvids</taxon>
        <taxon>Malvales</taxon>
        <taxon>Malvaceae</taxon>
        <taxon>Malvoideae</taxon>
        <taxon>Gossypium</taxon>
    </lineage>
</organism>
<keyword evidence="3" id="KW-1185">Reference proteome</keyword>